<keyword evidence="2" id="KW-0560">Oxidoreductase</keyword>
<evidence type="ECO:0000313" key="4">
    <source>
        <dbReference type="Proteomes" id="UP000267128"/>
    </source>
</evidence>
<comment type="similarity">
    <text evidence="1">Belongs to the short-chain dehydrogenases/reductases (SDR) family.</text>
</comment>
<evidence type="ECO:0000256" key="1">
    <source>
        <dbReference type="ARBA" id="ARBA00006484"/>
    </source>
</evidence>
<dbReference type="SUPFAM" id="SSF51735">
    <property type="entry name" value="NAD(P)-binding Rossmann-fold domains"/>
    <property type="match status" value="1"/>
</dbReference>
<gene>
    <name evidence="3" type="ORF">EFK50_18245</name>
</gene>
<dbReference type="OrthoDB" id="517007at2"/>
<dbReference type="EMBL" id="RJSE01000008">
    <property type="protein sequence ID" value="RNL61301.1"/>
    <property type="molecule type" value="Genomic_DNA"/>
</dbReference>
<dbReference type="InterPro" id="IPR036291">
    <property type="entry name" value="NAD(P)-bd_dom_sf"/>
</dbReference>
<accession>A0A3N0CDJ0</accession>
<dbReference type="InterPro" id="IPR002347">
    <property type="entry name" value="SDR_fam"/>
</dbReference>
<dbReference type="PANTHER" id="PTHR42879:SF2">
    <property type="entry name" value="3-OXOACYL-[ACYL-CARRIER-PROTEIN] REDUCTASE FABG"/>
    <property type="match status" value="1"/>
</dbReference>
<dbReference type="Gene3D" id="3.40.50.720">
    <property type="entry name" value="NAD(P)-binding Rossmann-like Domain"/>
    <property type="match status" value="1"/>
</dbReference>
<dbReference type="InterPro" id="IPR050259">
    <property type="entry name" value="SDR"/>
</dbReference>
<protein>
    <submittedName>
        <fullName evidence="3">SDR family NAD(P)-dependent oxidoreductase</fullName>
    </submittedName>
</protein>
<dbReference type="FunFam" id="3.40.50.720:FF:000084">
    <property type="entry name" value="Short-chain dehydrogenase reductase"/>
    <property type="match status" value="1"/>
</dbReference>
<name>A0A3N0CDJ0_9ACTN</name>
<evidence type="ECO:0000313" key="3">
    <source>
        <dbReference type="EMBL" id="RNL61301.1"/>
    </source>
</evidence>
<dbReference type="Pfam" id="PF00106">
    <property type="entry name" value="adh_short"/>
    <property type="match status" value="1"/>
</dbReference>
<reference evidence="3 4" key="1">
    <citation type="submission" date="2018-11" db="EMBL/GenBank/DDBJ databases">
        <authorList>
            <person name="Li F."/>
        </authorList>
    </citation>
    <scope>NUCLEOTIDE SEQUENCE [LARGE SCALE GENOMIC DNA]</scope>
    <source>
        <strain evidence="3 4">Gsoil 097</strain>
    </source>
</reference>
<evidence type="ECO:0000256" key="2">
    <source>
        <dbReference type="ARBA" id="ARBA00023002"/>
    </source>
</evidence>
<dbReference type="GO" id="GO:0016491">
    <property type="term" value="F:oxidoreductase activity"/>
    <property type="evidence" value="ECO:0007669"/>
    <property type="project" value="UniProtKB-KW"/>
</dbReference>
<keyword evidence="4" id="KW-1185">Reference proteome</keyword>
<dbReference type="PANTHER" id="PTHR42879">
    <property type="entry name" value="3-OXOACYL-(ACYL-CARRIER-PROTEIN) REDUCTASE"/>
    <property type="match status" value="1"/>
</dbReference>
<organism evidence="3 4">
    <name type="scientific">Nocardioides marmoriginsengisoli</name>
    <dbReference type="NCBI Taxonomy" id="661483"/>
    <lineage>
        <taxon>Bacteria</taxon>
        <taxon>Bacillati</taxon>
        <taxon>Actinomycetota</taxon>
        <taxon>Actinomycetes</taxon>
        <taxon>Propionibacteriales</taxon>
        <taxon>Nocardioidaceae</taxon>
        <taxon>Nocardioides</taxon>
    </lineage>
</organism>
<dbReference type="Proteomes" id="UP000267128">
    <property type="component" value="Unassembled WGS sequence"/>
</dbReference>
<comment type="caution">
    <text evidence="3">The sequence shown here is derived from an EMBL/GenBank/DDBJ whole genome shotgun (WGS) entry which is preliminary data.</text>
</comment>
<sequence>MNEYSVAGRVAVVTGGARGLGKSIATALAAAGADVAVWDGPDWSDAPLAYSLASKAELDETVAELGGLGVRAVGESVDVRDLDQVVQATAATVAQLGRIDILVCAAGVRSCVPASAMTDDQWNSVVETNLHGTYHAIKSALPHLTASGAGRIVVVAAEEGRRGAASLSHYSAAAWAQIGLVKSIAVESAEAGIAASVVCPGPMDTAMSRTEEFWALAQAGRDGVVPVTVPNQADAEHALRVRHPSNTTYAAVDAVRDAVLFLAGQPGLDLTGAVLDVSAGLASMNTA</sequence>
<dbReference type="CDD" id="cd05233">
    <property type="entry name" value="SDR_c"/>
    <property type="match status" value="1"/>
</dbReference>
<proteinExistence type="inferred from homology"/>
<dbReference type="RefSeq" id="WP_123229012.1">
    <property type="nucleotide sequence ID" value="NZ_RJSE01000008.1"/>
</dbReference>
<dbReference type="AlphaFoldDB" id="A0A3N0CDJ0"/>
<dbReference type="PRINTS" id="PR00081">
    <property type="entry name" value="GDHRDH"/>
</dbReference>